<keyword evidence="2 3" id="KW-0175">Coiled coil</keyword>
<dbReference type="GO" id="GO:0030424">
    <property type="term" value="C:axon"/>
    <property type="evidence" value="ECO:0007669"/>
    <property type="project" value="TreeGrafter"/>
</dbReference>
<dbReference type="Gene3D" id="1.20.5.1160">
    <property type="entry name" value="Vasodilator-stimulated phosphoprotein"/>
    <property type="match status" value="1"/>
</dbReference>
<dbReference type="GO" id="GO:0005737">
    <property type="term" value="C:cytoplasm"/>
    <property type="evidence" value="ECO:0007669"/>
    <property type="project" value="TreeGrafter"/>
</dbReference>
<keyword evidence="7" id="KW-1185">Reference proteome</keyword>
<dbReference type="PANTHER" id="PTHR45652">
    <property type="entry name" value="GLIAL FIBRILLARY ACIDIC PROTEIN"/>
    <property type="match status" value="1"/>
</dbReference>
<evidence type="ECO:0000313" key="6">
    <source>
        <dbReference type="EMBL" id="GCB84774.1"/>
    </source>
</evidence>
<dbReference type="Pfam" id="PF04732">
    <property type="entry name" value="Filament_head"/>
    <property type="match status" value="1"/>
</dbReference>
<dbReference type="PANTHER" id="PTHR45652:SF14">
    <property type="entry name" value="PERIPHERIN"/>
    <property type="match status" value="1"/>
</dbReference>
<comment type="caution">
    <text evidence="6">The sequence shown here is derived from an EMBL/GenBank/DDBJ whole genome shotgun (WGS) entry which is preliminary data.</text>
</comment>
<dbReference type="InterPro" id="IPR039008">
    <property type="entry name" value="IF_rod_dom"/>
</dbReference>
<dbReference type="AlphaFoldDB" id="A0A401QHB8"/>
<accession>A0A401QHB8</accession>
<sequence length="170" mass="19394">MSSYRVSSSSTASYRRTFGGPSVSPISVSRFSSSGRLLSPPASLRNPSGYRHRASTPASLRSYQDKVDFSVADALNQEFLTTRTNEKVELQELNDRFVNFIDKVRFLEQQNAVLLAELTQLRSKEPSRAGDVYLQEIRELKRQLDLVVKDRDRIQVEKDNLVDDLHNSRQ</sequence>
<feature type="domain" description="IF rod" evidence="5">
    <location>
        <begin position="86"/>
        <end position="170"/>
    </location>
</feature>
<name>A0A401QHB8_SCYTO</name>
<dbReference type="InterPro" id="IPR006821">
    <property type="entry name" value="Intermed_filament_DNA-bd"/>
</dbReference>
<feature type="coiled-coil region" evidence="3">
    <location>
        <begin position="90"/>
        <end position="157"/>
    </location>
</feature>
<dbReference type="GO" id="GO:0045109">
    <property type="term" value="P:intermediate filament organization"/>
    <property type="evidence" value="ECO:0007669"/>
    <property type="project" value="TreeGrafter"/>
</dbReference>
<dbReference type="GO" id="GO:0005200">
    <property type="term" value="F:structural constituent of cytoskeleton"/>
    <property type="evidence" value="ECO:0007669"/>
    <property type="project" value="TreeGrafter"/>
</dbReference>
<evidence type="ECO:0000256" key="2">
    <source>
        <dbReference type="ARBA" id="ARBA00023054"/>
    </source>
</evidence>
<keyword evidence="1" id="KW-0403">Intermediate filament</keyword>
<evidence type="ECO:0000256" key="1">
    <source>
        <dbReference type="ARBA" id="ARBA00022754"/>
    </source>
</evidence>
<dbReference type="PROSITE" id="PS51842">
    <property type="entry name" value="IF_ROD_2"/>
    <property type="match status" value="1"/>
</dbReference>
<evidence type="ECO:0000256" key="4">
    <source>
        <dbReference type="SAM" id="MobiDB-lite"/>
    </source>
</evidence>
<reference evidence="6 7" key="1">
    <citation type="journal article" date="2018" name="Nat. Ecol. Evol.">
        <title>Shark genomes provide insights into elasmobranch evolution and the origin of vertebrates.</title>
        <authorList>
            <person name="Hara Y"/>
            <person name="Yamaguchi K"/>
            <person name="Onimaru K"/>
            <person name="Kadota M"/>
            <person name="Koyanagi M"/>
            <person name="Keeley SD"/>
            <person name="Tatsumi K"/>
            <person name="Tanaka K"/>
            <person name="Motone F"/>
            <person name="Kageyama Y"/>
            <person name="Nozu R"/>
            <person name="Adachi N"/>
            <person name="Nishimura O"/>
            <person name="Nakagawa R"/>
            <person name="Tanegashima C"/>
            <person name="Kiyatake I"/>
            <person name="Matsumoto R"/>
            <person name="Murakumo K"/>
            <person name="Nishida K"/>
            <person name="Terakita A"/>
            <person name="Kuratani S"/>
            <person name="Sato K"/>
            <person name="Hyodo S Kuraku.S."/>
        </authorList>
    </citation>
    <scope>NUCLEOTIDE SEQUENCE [LARGE SCALE GENOMIC DNA]</scope>
</reference>
<evidence type="ECO:0000256" key="3">
    <source>
        <dbReference type="SAM" id="Coils"/>
    </source>
</evidence>
<feature type="region of interest" description="Disordered" evidence="4">
    <location>
        <begin position="31"/>
        <end position="57"/>
    </location>
</feature>
<dbReference type="SUPFAM" id="SSF64593">
    <property type="entry name" value="Intermediate filament protein, coiled coil region"/>
    <property type="match status" value="1"/>
</dbReference>
<dbReference type="EMBL" id="BFAA01091670">
    <property type="protein sequence ID" value="GCB84774.1"/>
    <property type="molecule type" value="Genomic_DNA"/>
</dbReference>
<feature type="compositionally biased region" description="Low complexity" evidence="4">
    <location>
        <begin position="31"/>
        <end position="41"/>
    </location>
</feature>
<feature type="non-terminal residue" evidence="6">
    <location>
        <position position="170"/>
    </location>
</feature>
<dbReference type="GO" id="GO:0005886">
    <property type="term" value="C:plasma membrane"/>
    <property type="evidence" value="ECO:0007669"/>
    <property type="project" value="TreeGrafter"/>
</dbReference>
<organism evidence="6 7">
    <name type="scientific">Scyliorhinus torazame</name>
    <name type="common">Cloudy catshark</name>
    <name type="synonym">Catulus torazame</name>
    <dbReference type="NCBI Taxonomy" id="75743"/>
    <lineage>
        <taxon>Eukaryota</taxon>
        <taxon>Metazoa</taxon>
        <taxon>Chordata</taxon>
        <taxon>Craniata</taxon>
        <taxon>Vertebrata</taxon>
        <taxon>Chondrichthyes</taxon>
        <taxon>Elasmobranchii</taxon>
        <taxon>Galeomorphii</taxon>
        <taxon>Galeoidea</taxon>
        <taxon>Carcharhiniformes</taxon>
        <taxon>Scyliorhinidae</taxon>
        <taxon>Scyliorhinus</taxon>
    </lineage>
</organism>
<dbReference type="Proteomes" id="UP000288216">
    <property type="component" value="Unassembled WGS sequence"/>
</dbReference>
<dbReference type="OrthoDB" id="2441647at2759"/>
<dbReference type="GO" id="GO:0045098">
    <property type="term" value="C:type III intermediate filament"/>
    <property type="evidence" value="ECO:0007669"/>
    <property type="project" value="TreeGrafter"/>
</dbReference>
<proteinExistence type="predicted"/>
<dbReference type="Pfam" id="PF00038">
    <property type="entry name" value="Filament"/>
    <property type="match status" value="1"/>
</dbReference>
<dbReference type="InterPro" id="IPR050405">
    <property type="entry name" value="Intermediate_filament"/>
</dbReference>
<evidence type="ECO:0000259" key="5">
    <source>
        <dbReference type="PROSITE" id="PS51842"/>
    </source>
</evidence>
<protein>
    <recommendedName>
        <fullName evidence="5">IF rod domain-containing protein</fullName>
    </recommendedName>
</protein>
<dbReference type="OMA" id="NDRFVNF"/>
<evidence type="ECO:0000313" key="7">
    <source>
        <dbReference type="Proteomes" id="UP000288216"/>
    </source>
</evidence>
<gene>
    <name evidence="6" type="ORF">scyTo_0025402</name>
</gene>